<organism evidence="1 2">
    <name type="scientific">Eumeta variegata</name>
    <name type="common">Bagworm moth</name>
    <name type="synonym">Eumeta japonica</name>
    <dbReference type="NCBI Taxonomy" id="151549"/>
    <lineage>
        <taxon>Eukaryota</taxon>
        <taxon>Metazoa</taxon>
        <taxon>Ecdysozoa</taxon>
        <taxon>Arthropoda</taxon>
        <taxon>Hexapoda</taxon>
        <taxon>Insecta</taxon>
        <taxon>Pterygota</taxon>
        <taxon>Neoptera</taxon>
        <taxon>Endopterygota</taxon>
        <taxon>Lepidoptera</taxon>
        <taxon>Glossata</taxon>
        <taxon>Ditrysia</taxon>
        <taxon>Tineoidea</taxon>
        <taxon>Psychidae</taxon>
        <taxon>Oiketicinae</taxon>
        <taxon>Eumeta</taxon>
    </lineage>
</organism>
<reference evidence="1 2" key="1">
    <citation type="journal article" date="2019" name="Commun. Biol.">
        <title>The bagworm genome reveals a unique fibroin gene that provides high tensile strength.</title>
        <authorList>
            <person name="Kono N."/>
            <person name="Nakamura H."/>
            <person name="Ohtoshi R."/>
            <person name="Tomita M."/>
            <person name="Numata K."/>
            <person name="Arakawa K."/>
        </authorList>
    </citation>
    <scope>NUCLEOTIDE SEQUENCE [LARGE SCALE GENOMIC DNA]</scope>
</reference>
<gene>
    <name evidence="1" type="ORF">EVAR_4820_1</name>
</gene>
<sequence length="88" mass="9835">MTAELHSRGAVIRRWRGFGPFKCDKLNEARGAVAAARALGGRRVDAARLISVRRNYRDDYSRRAQPGESVWPQEAPVAIVSRCPTISR</sequence>
<proteinExistence type="predicted"/>
<evidence type="ECO:0000313" key="2">
    <source>
        <dbReference type="Proteomes" id="UP000299102"/>
    </source>
</evidence>
<name>A0A4C1T2F6_EUMVA</name>
<evidence type="ECO:0000313" key="1">
    <source>
        <dbReference type="EMBL" id="GBP07461.1"/>
    </source>
</evidence>
<comment type="caution">
    <text evidence="1">The sequence shown here is derived from an EMBL/GenBank/DDBJ whole genome shotgun (WGS) entry which is preliminary data.</text>
</comment>
<dbReference type="EMBL" id="BGZK01000026">
    <property type="protein sequence ID" value="GBP07461.1"/>
    <property type="molecule type" value="Genomic_DNA"/>
</dbReference>
<dbReference type="Proteomes" id="UP000299102">
    <property type="component" value="Unassembled WGS sequence"/>
</dbReference>
<dbReference type="AlphaFoldDB" id="A0A4C1T2F6"/>
<keyword evidence="2" id="KW-1185">Reference proteome</keyword>
<protein>
    <submittedName>
        <fullName evidence="1">Uncharacterized protein</fullName>
    </submittedName>
</protein>
<accession>A0A4C1T2F6</accession>